<reference evidence="1" key="1">
    <citation type="journal article" date="2015" name="Nature">
        <title>Complex archaea that bridge the gap between prokaryotes and eukaryotes.</title>
        <authorList>
            <person name="Spang A."/>
            <person name="Saw J.H."/>
            <person name="Jorgensen S.L."/>
            <person name="Zaremba-Niedzwiedzka K."/>
            <person name="Martijn J."/>
            <person name="Lind A.E."/>
            <person name="van Eijk R."/>
            <person name="Schleper C."/>
            <person name="Guy L."/>
            <person name="Ettema T.J."/>
        </authorList>
    </citation>
    <scope>NUCLEOTIDE SEQUENCE</scope>
</reference>
<feature type="non-terminal residue" evidence="1">
    <location>
        <position position="92"/>
    </location>
</feature>
<dbReference type="AlphaFoldDB" id="A0A0F8X0V8"/>
<proteinExistence type="predicted"/>
<organism evidence="1">
    <name type="scientific">marine sediment metagenome</name>
    <dbReference type="NCBI Taxonomy" id="412755"/>
    <lineage>
        <taxon>unclassified sequences</taxon>
        <taxon>metagenomes</taxon>
        <taxon>ecological metagenomes</taxon>
    </lineage>
</organism>
<evidence type="ECO:0000313" key="1">
    <source>
        <dbReference type="EMBL" id="KKK62747.1"/>
    </source>
</evidence>
<accession>A0A0F8X0V8</accession>
<protein>
    <submittedName>
        <fullName evidence="1">Uncharacterized protein</fullName>
    </submittedName>
</protein>
<gene>
    <name evidence="1" type="ORF">LCGC14_3001220</name>
</gene>
<name>A0A0F8X0V8_9ZZZZ</name>
<dbReference type="EMBL" id="LAZR01061847">
    <property type="protein sequence ID" value="KKK62747.1"/>
    <property type="molecule type" value="Genomic_DNA"/>
</dbReference>
<sequence>MILKYKFKEAAWIAEDGEEIFEVVDADDKIVFDNEPYYPEAVKVKWAKFIVAYVNATPILIECLEDVLAVLGHVVNTSMLSPFGVEQVHSLL</sequence>
<comment type="caution">
    <text evidence="1">The sequence shown here is derived from an EMBL/GenBank/DDBJ whole genome shotgun (WGS) entry which is preliminary data.</text>
</comment>